<feature type="compositionally biased region" description="Basic and acidic residues" evidence="1">
    <location>
        <begin position="156"/>
        <end position="171"/>
    </location>
</feature>
<feature type="region of interest" description="Disordered" evidence="1">
    <location>
        <begin position="1"/>
        <end position="32"/>
    </location>
</feature>
<name>A0A6J5MH85_9CAUD</name>
<protein>
    <submittedName>
        <fullName evidence="2">Uncharacterized protein</fullName>
    </submittedName>
</protein>
<sequence length="177" mass="20480">MEVDERLKRELGASRRSRAMDDRSVTEQREVSDDDRLKMFQQRLFNDALPDLPDIPGWHICWLTTTNPRDPIHRRIQLGYEPIKPEEVYGMEYATLKTGEWAGHIAVNEMLAFKLPMSLYEKYMQEAHHDAPAREEGHLADQTEGLREQVMRDGGRLIEGDGMSDLRRDAPARGVFS</sequence>
<reference evidence="2" key="1">
    <citation type="submission" date="2020-04" db="EMBL/GenBank/DDBJ databases">
        <authorList>
            <person name="Chiriac C."/>
            <person name="Salcher M."/>
            <person name="Ghai R."/>
            <person name="Kavagutti S V."/>
        </authorList>
    </citation>
    <scope>NUCLEOTIDE SEQUENCE</scope>
</reference>
<proteinExistence type="predicted"/>
<dbReference type="EMBL" id="LR796432">
    <property type="protein sequence ID" value="CAB4144733.1"/>
    <property type="molecule type" value="Genomic_DNA"/>
</dbReference>
<evidence type="ECO:0000313" key="2">
    <source>
        <dbReference type="EMBL" id="CAB4144733.1"/>
    </source>
</evidence>
<feature type="region of interest" description="Disordered" evidence="1">
    <location>
        <begin position="156"/>
        <end position="177"/>
    </location>
</feature>
<organism evidence="2">
    <name type="scientific">uncultured Caudovirales phage</name>
    <dbReference type="NCBI Taxonomy" id="2100421"/>
    <lineage>
        <taxon>Viruses</taxon>
        <taxon>Duplodnaviria</taxon>
        <taxon>Heunggongvirae</taxon>
        <taxon>Uroviricota</taxon>
        <taxon>Caudoviricetes</taxon>
        <taxon>Peduoviridae</taxon>
        <taxon>Maltschvirus</taxon>
        <taxon>Maltschvirus maltsch</taxon>
    </lineage>
</organism>
<gene>
    <name evidence="2" type="ORF">UFOVP468_52</name>
</gene>
<evidence type="ECO:0000256" key="1">
    <source>
        <dbReference type="SAM" id="MobiDB-lite"/>
    </source>
</evidence>
<accession>A0A6J5MH85</accession>